<name>A0A5J5FUM3_9GAMM</name>
<evidence type="ECO:0000259" key="2">
    <source>
        <dbReference type="Pfam" id="PF00465"/>
    </source>
</evidence>
<proteinExistence type="predicted"/>
<dbReference type="PANTHER" id="PTHR11496:SF83">
    <property type="entry name" value="HYDROXYACID-OXOACID TRANSHYDROGENASE, MITOCHONDRIAL"/>
    <property type="match status" value="1"/>
</dbReference>
<keyword evidence="5" id="KW-1185">Reference proteome</keyword>
<evidence type="ECO:0000313" key="5">
    <source>
        <dbReference type="Proteomes" id="UP000335415"/>
    </source>
</evidence>
<dbReference type="Pfam" id="PF25137">
    <property type="entry name" value="ADH_Fe_C"/>
    <property type="match status" value="1"/>
</dbReference>
<accession>A0A5J5FUM3</accession>
<feature type="domain" description="Fe-containing alcohol dehydrogenase-like C-terminal" evidence="3">
    <location>
        <begin position="190"/>
        <end position="322"/>
    </location>
</feature>
<dbReference type="SUPFAM" id="SSF56796">
    <property type="entry name" value="Dehydroquinate synthase-like"/>
    <property type="match status" value="1"/>
</dbReference>
<comment type="caution">
    <text evidence="4">The sequence shown here is derived from an EMBL/GenBank/DDBJ whole genome shotgun (WGS) entry which is preliminary data.</text>
</comment>
<evidence type="ECO:0000256" key="1">
    <source>
        <dbReference type="ARBA" id="ARBA00023002"/>
    </source>
</evidence>
<evidence type="ECO:0000259" key="3">
    <source>
        <dbReference type="Pfam" id="PF25137"/>
    </source>
</evidence>
<dbReference type="Gene3D" id="1.20.1090.10">
    <property type="entry name" value="Dehydroquinate synthase-like - alpha domain"/>
    <property type="match status" value="1"/>
</dbReference>
<dbReference type="GO" id="GO:0004022">
    <property type="term" value="F:alcohol dehydrogenase (NAD+) activity"/>
    <property type="evidence" value="ECO:0007669"/>
    <property type="project" value="TreeGrafter"/>
</dbReference>
<dbReference type="InterPro" id="IPR001670">
    <property type="entry name" value="ADH_Fe/GldA"/>
</dbReference>
<dbReference type="Gene3D" id="3.40.50.1970">
    <property type="match status" value="1"/>
</dbReference>
<dbReference type="RefSeq" id="WP_150436597.1">
    <property type="nucleotide sequence ID" value="NZ_VYKJ01000011.1"/>
</dbReference>
<dbReference type="AlphaFoldDB" id="A0A5J5FUM3"/>
<dbReference type="Proteomes" id="UP000335415">
    <property type="component" value="Unassembled WGS sequence"/>
</dbReference>
<dbReference type="OrthoDB" id="9815791at2"/>
<dbReference type="PANTHER" id="PTHR11496">
    <property type="entry name" value="ALCOHOL DEHYDROGENASE"/>
    <property type="match status" value="1"/>
</dbReference>
<organism evidence="4 5">
    <name type="scientific">Affinibrenneria salicis</name>
    <dbReference type="NCBI Taxonomy" id="2590031"/>
    <lineage>
        <taxon>Bacteria</taxon>
        <taxon>Pseudomonadati</taxon>
        <taxon>Pseudomonadota</taxon>
        <taxon>Gammaproteobacteria</taxon>
        <taxon>Enterobacterales</taxon>
        <taxon>Pectobacteriaceae</taxon>
        <taxon>Affinibrenneria</taxon>
    </lineage>
</organism>
<dbReference type="InterPro" id="IPR039697">
    <property type="entry name" value="Alcohol_dehydrogenase_Fe"/>
</dbReference>
<keyword evidence="1" id="KW-0560">Oxidoreductase</keyword>
<protein>
    <submittedName>
        <fullName evidence="4">Iron-containing alcohol dehydrogenase</fullName>
    </submittedName>
</protein>
<dbReference type="InterPro" id="IPR056798">
    <property type="entry name" value="ADH_Fe_C"/>
</dbReference>
<reference evidence="4 5" key="1">
    <citation type="submission" date="2019-09" db="EMBL/GenBank/DDBJ databases">
        <authorList>
            <person name="Li Y."/>
        </authorList>
    </citation>
    <scope>NUCLEOTIDE SEQUENCE [LARGE SCALE GENOMIC DNA]</scope>
    <source>
        <strain evidence="4 5">L3-3HA</strain>
    </source>
</reference>
<gene>
    <name evidence="4" type="ORF">FJU30_19270</name>
</gene>
<sequence>MSASLMISNRQSWFGHGTLSRLVPLLASDPLPTLLFSCRSFLDGPHYARLAGDLAPKLLATEVIRHEASPQHIDHLVTRYRGQVRRVVAIGGGSVLDAAKAFAALSQHPLPALRYLEKVGDTLVSGATLPLIAIPTTAGTGSEVTQNAVLTDTRTQRVKASLRHPNFVPQVAILDPALLNGAPDEVLAGCGIDAFTHLFESWLSKNASAWSRQLSLCGIRLFLQAWPHLNRQDTRGDQAREAMMQASWLGGLTLSMAGLGVIHGLAGEIGALRSYPHGQVCGRLLLPFLSLLATSQDAHQRARMTELAQAVLPDGDRQTPERRLTDLITGQSVFPFWLEPLTITAAELQTIVEKSNSKHSLLEYSSSQRRSLTEQAFSVN</sequence>
<dbReference type="Pfam" id="PF00465">
    <property type="entry name" value="Fe-ADH"/>
    <property type="match status" value="1"/>
</dbReference>
<dbReference type="GO" id="GO:0046872">
    <property type="term" value="F:metal ion binding"/>
    <property type="evidence" value="ECO:0007669"/>
    <property type="project" value="InterPro"/>
</dbReference>
<dbReference type="EMBL" id="VYKJ01000011">
    <property type="protein sequence ID" value="KAA8997374.1"/>
    <property type="molecule type" value="Genomic_DNA"/>
</dbReference>
<evidence type="ECO:0000313" key="4">
    <source>
        <dbReference type="EMBL" id="KAA8997374.1"/>
    </source>
</evidence>
<feature type="domain" description="Alcohol dehydrogenase iron-type/glycerol dehydrogenase GldA" evidence="2">
    <location>
        <begin position="11"/>
        <end position="176"/>
    </location>
</feature>